<name>A0A061EHR9_THECC</name>
<evidence type="ECO:0000313" key="2">
    <source>
        <dbReference type="EMBL" id="EOY01844.1"/>
    </source>
</evidence>
<dbReference type="Proteomes" id="UP000026915">
    <property type="component" value="Chromosome 2"/>
</dbReference>
<keyword evidence="3" id="KW-1185">Reference proteome</keyword>
<sequence>MLLHIQSLNTYLATNYHLLISHSSLLYQQFLNQILTSKQAIKHSHGKDAMTVELKSLEDNGTWSIVPLPPNCHVVGCKWVYKVKLNANGNVERSKARLVAKGYNQIKGFDYQDTFNLVARQTTVRVFFALAVVHNWHLSQLDVNNAFLNGELAEDVYMELPQGYVINGECPSHSRLVCKLHKSLYGLKQVSRVWNSKLTTSLQKFGFKQSNSDYSLFTMKTYNGDFIALLVYVDDILIASNSVQVKSDVKEFLKLEFKLKELGKVKYFLGLEIARSPEDISICQRKYALDLLEEQGLLGAKLVSTPIDSNHKLAKSNDEDKLTDATSYRQLVGKLLYLTFSRPDIAYAVQTAIGQDALTPKSQLQATTSSLVIP</sequence>
<dbReference type="EMBL" id="CM001880">
    <property type="protein sequence ID" value="EOY01844.1"/>
    <property type="molecule type" value="Genomic_DNA"/>
</dbReference>
<dbReference type="AlphaFoldDB" id="A0A061EHR9"/>
<accession>A0A061EHR9</accession>
<keyword evidence="2" id="KW-0418">Kinase</keyword>
<feature type="domain" description="Reverse transcriptase Ty1/copia-type" evidence="1">
    <location>
        <begin position="60"/>
        <end position="307"/>
    </location>
</feature>
<reference evidence="2 3" key="1">
    <citation type="journal article" date="2013" name="Genome Biol.">
        <title>The genome sequence of the most widely cultivated cacao type and its use to identify candidate genes regulating pod color.</title>
        <authorList>
            <person name="Motamayor J.C."/>
            <person name="Mockaitis K."/>
            <person name="Schmutz J."/>
            <person name="Haiminen N."/>
            <person name="Iii D.L."/>
            <person name="Cornejo O."/>
            <person name="Findley S.D."/>
            <person name="Zheng P."/>
            <person name="Utro F."/>
            <person name="Royaert S."/>
            <person name="Saski C."/>
            <person name="Jenkins J."/>
            <person name="Podicheti R."/>
            <person name="Zhao M."/>
            <person name="Scheffler B.E."/>
            <person name="Stack J.C."/>
            <person name="Feltus F.A."/>
            <person name="Mustiga G.M."/>
            <person name="Amores F."/>
            <person name="Phillips W."/>
            <person name="Marelli J.P."/>
            <person name="May G.D."/>
            <person name="Shapiro H."/>
            <person name="Ma J."/>
            <person name="Bustamante C.D."/>
            <person name="Schnell R.J."/>
            <person name="Main D."/>
            <person name="Gilbert D."/>
            <person name="Parida L."/>
            <person name="Kuhn D.N."/>
        </authorList>
    </citation>
    <scope>NUCLEOTIDE SEQUENCE [LARGE SCALE GENOMIC DNA]</scope>
    <source>
        <strain evidence="3">cv. Matina 1-6</strain>
    </source>
</reference>
<organism evidence="2 3">
    <name type="scientific">Theobroma cacao</name>
    <name type="common">Cacao</name>
    <name type="synonym">Cocoa</name>
    <dbReference type="NCBI Taxonomy" id="3641"/>
    <lineage>
        <taxon>Eukaryota</taxon>
        <taxon>Viridiplantae</taxon>
        <taxon>Streptophyta</taxon>
        <taxon>Embryophyta</taxon>
        <taxon>Tracheophyta</taxon>
        <taxon>Spermatophyta</taxon>
        <taxon>Magnoliopsida</taxon>
        <taxon>eudicotyledons</taxon>
        <taxon>Gunneridae</taxon>
        <taxon>Pentapetalae</taxon>
        <taxon>rosids</taxon>
        <taxon>malvids</taxon>
        <taxon>Malvales</taxon>
        <taxon>Malvaceae</taxon>
        <taxon>Byttnerioideae</taxon>
        <taxon>Theobroma</taxon>
    </lineage>
</organism>
<proteinExistence type="predicted"/>
<dbReference type="InterPro" id="IPR043502">
    <property type="entry name" value="DNA/RNA_pol_sf"/>
</dbReference>
<gene>
    <name evidence="2" type="ORF">TCM_011648</name>
</gene>
<dbReference type="STRING" id="3641.A0A061EHR9"/>
<dbReference type="InterPro" id="IPR013103">
    <property type="entry name" value="RVT_2"/>
</dbReference>
<keyword evidence="2" id="KW-0808">Transferase</keyword>
<dbReference type="OMA" id="YVINGEC"/>
<dbReference type="PANTHER" id="PTHR11439">
    <property type="entry name" value="GAG-POL-RELATED RETROTRANSPOSON"/>
    <property type="match status" value="1"/>
</dbReference>
<dbReference type="GO" id="GO:0016301">
    <property type="term" value="F:kinase activity"/>
    <property type="evidence" value="ECO:0007669"/>
    <property type="project" value="UniProtKB-KW"/>
</dbReference>
<evidence type="ECO:0000313" key="3">
    <source>
        <dbReference type="Proteomes" id="UP000026915"/>
    </source>
</evidence>
<dbReference type="InParanoid" id="A0A061EHR9"/>
<protein>
    <submittedName>
        <fullName evidence="2">Cysteine-rich RLK (RECEPTOR-like protein kinase) 8, putative</fullName>
    </submittedName>
</protein>
<dbReference type="SUPFAM" id="SSF56672">
    <property type="entry name" value="DNA/RNA polymerases"/>
    <property type="match status" value="1"/>
</dbReference>
<dbReference type="HOGENOM" id="CLU_001650_21_5_1"/>
<dbReference type="Pfam" id="PF07727">
    <property type="entry name" value="RVT_2"/>
    <property type="match status" value="1"/>
</dbReference>
<dbReference type="eggNOG" id="KOG0017">
    <property type="taxonomic scope" value="Eukaryota"/>
</dbReference>
<dbReference type="PANTHER" id="PTHR11439:SF498">
    <property type="entry name" value="DNAK FAMILY PROTEIN"/>
    <property type="match status" value="1"/>
</dbReference>
<dbReference type="Gramene" id="EOY01844">
    <property type="protein sequence ID" value="EOY01844"/>
    <property type="gene ID" value="TCM_011648"/>
</dbReference>
<evidence type="ECO:0000259" key="1">
    <source>
        <dbReference type="Pfam" id="PF07727"/>
    </source>
</evidence>